<dbReference type="Proteomes" id="UP000283269">
    <property type="component" value="Unassembled WGS sequence"/>
</dbReference>
<protein>
    <recommendedName>
        <fullName evidence="8">Nickel/cobalt efflux system</fullName>
    </recommendedName>
</protein>
<dbReference type="InterPro" id="IPR011541">
    <property type="entry name" value="Ni/Co_transpt_high_affinity"/>
</dbReference>
<feature type="transmembrane region" description="Helical" evidence="8">
    <location>
        <begin position="349"/>
        <end position="373"/>
    </location>
</feature>
<evidence type="ECO:0000256" key="8">
    <source>
        <dbReference type="RuleBase" id="RU362101"/>
    </source>
</evidence>
<feature type="transmembrane region" description="Helical" evidence="8">
    <location>
        <begin position="200"/>
        <end position="223"/>
    </location>
</feature>
<keyword evidence="11" id="KW-1185">Reference proteome</keyword>
<evidence type="ECO:0000256" key="2">
    <source>
        <dbReference type="ARBA" id="ARBA00010892"/>
    </source>
</evidence>
<comment type="similarity">
    <text evidence="2 8">Belongs to the NiCoT transporter (TC 2.A.52) family.</text>
</comment>
<accession>A0A409VS47</accession>
<dbReference type="AlphaFoldDB" id="A0A409VS47"/>
<comment type="subcellular location">
    <subcellularLocation>
        <location evidence="8">Cell membrane</location>
        <topology evidence="8">Multi-pass membrane protein</topology>
    </subcellularLocation>
    <subcellularLocation>
        <location evidence="1">Endomembrane system</location>
        <topology evidence="1">Multi-pass membrane protein</topology>
    </subcellularLocation>
</comment>
<evidence type="ECO:0000256" key="6">
    <source>
        <dbReference type="ARBA" id="ARBA00022989"/>
    </source>
</evidence>
<feature type="region of interest" description="Disordered" evidence="9">
    <location>
        <begin position="290"/>
        <end position="323"/>
    </location>
</feature>
<dbReference type="GO" id="GO:0015099">
    <property type="term" value="F:nickel cation transmembrane transporter activity"/>
    <property type="evidence" value="ECO:0007669"/>
    <property type="project" value="UniProtKB-UniRule"/>
</dbReference>
<evidence type="ECO:0000256" key="3">
    <source>
        <dbReference type="ARBA" id="ARBA00022448"/>
    </source>
</evidence>
<reference evidence="10 11" key="1">
    <citation type="journal article" date="2018" name="Evol. Lett.">
        <title>Horizontal gene cluster transfer increased hallucinogenic mushroom diversity.</title>
        <authorList>
            <person name="Reynolds H.T."/>
            <person name="Vijayakumar V."/>
            <person name="Gluck-Thaler E."/>
            <person name="Korotkin H.B."/>
            <person name="Matheny P.B."/>
            <person name="Slot J.C."/>
        </authorList>
    </citation>
    <scope>NUCLEOTIDE SEQUENCE [LARGE SCALE GENOMIC DNA]</scope>
    <source>
        <strain evidence="10 11">2631</strain>
    </source>
</reference>
<evidence type="ECO:0000256" key="9">
    <source>
        <dbReference type="SAM" id="MobiDB-lite"/>
    </source>
</evidence>
<dbReference type="InterPro" id="IPR004688">
    <property type="entry name" value="Ni/Co_transpt"/>
</dbReference>
<evidence type="ECO:0000256" key="5">
    <source>
        <dbReference type="ARBA" id="ARBA00022692"/>
    </source>
</evidence>
<keyword evidence="6 8" id="KW-1133">Transmembrane helix</keyword>
<dbReference type="GO" id="GO:0012505">
    <property type="term" value="C:endomembrane system"/>
    <property type="evidence" value="ECO:0007669"/>
    <property type="project" value="UniProtKB-SubCell"/>
</dbReference>
<sequence length="448" mass="48047">MNIPRLTLFGRSILLITCEIAANAICWIVAAILFKRNNESHSLLGLALLAWTLGLRHALDADHISAIDNATRGLINIGQLSVTCGLFFSLGHSTIVIVINIAIAISADVYNRINGVGEVGGIVGAAVSGSFLFIIGLANTVILWRIVRRRNQEKADEKRRQNGEEVEEVNHNPKHDHMLMMRILGPIITFVNRPWKMYPVGVLFGFGFDTASSIALIAVSALAKRGSDGSSIPSGQIVILPLLFTAGMTLVDSADSILMLYSYTGFPERSLLIFSPASKKLQGETPLPIANPSVLGEKSELSSSPVSPSKPDEKEPVDSDSRPAIELLHDTDSAVAQDMRVKMNVMSGLSIILTLMSILVAFSISLITIMGLIGEQCSACVAAAEADDGHGGGLAGRWWRGWAAANEQSGYIGIAIVGGFLLLVVGWYGTRWLGQKLNHTKSQPGEPS</sequence>
<keyword evidence="7 8" id="KW-0472">Membrane</keyword>
<feature type="transmembrane region" description="Helical" evidence="8">
    <location>
        <begin position="80"/>
        <end position="107"/>
    </location>
</feature>
<dbReference type="GO" id="GO:0005886">
    <property type="term" value="C:plasma membrane"/>
    <property type="evidence" value="ECO:0007669"/>
    <property type="project" value="UniProtKB-SubCell"/>
</dbReference>
<keyword evidence="5 8" id="KW-0812">Transmembrane</keyword>
<proteinExistence type="inferred from homology"/>
<feature type="transmembrane region" description="Helical" evidence="8">
    <location>
        <begin position="410"/>
        <end position="429"/>
    </location>
</feature>
<dbReference type="STRING" id="93625.A0A409VS47"/>
<dbReference type="InParanoid" id="A0A409VS47"/>
<feature type="compositionally biased region" description="Basic and acidic residues" evidence="9">
    <location>
        <begin position="310"/>
        <end position="323"/>
    </location>
</feature>
<dbReference type="EMBL" id="NHYD01003942">
    <property type="protein sequence ID" value="PPQ69101.1"/>
    <property type="molecule type" value="Genomic_DNA"/>
</dbReference>
<evidence type="ECO:0000313" key="10">
    <source>
        <dbReference type="EMBL" id="PPQ69101.1"/>
    </source>
</evidence>
<name>A0A409VS47_PSICY</name>
<comment type="caution">
    <text evidence="10">The sequence shown here is derived from an EMBL/GenBank/DDBJ whole genome shotgun (WGS) entry which is preliminary data.</text>
</comment>
<keyword evidence="4" id="KW-0533">Nickel</keyword>
<feature type="transmembrane region" description="Helical" evidence="8">
    <location>
        <begin position="12"/>
        <end position="34"/>
    </location>
</feature>
<dbReference type="PANTHER" id="PTHR31611">
    <property type="entry name" value="HIGH-AFFINITY NICKEL TRANSPORT PROTEIN NIC1"/>
    <property type="match status" value="1"/>
</dbReference>
<feature type="transmembrane region" description="Helical" evidence="8">
    <location>
        <begin position="119"/>
        <end position="144"/>
    </location>
</feature>
<evidence type="ECO:0000256" key="4">
    <source>
        <dbReference type="ARBA" id="ARBA00022596"/>
    </source>
</evidence>
<evidence type="ECO:0000256" key="7">
    <source>
        <dbReference type="ARBA" id="ARBA00023136"/>
    </source>
</evidence>
<feature type="transmembrane region" description="Helical" evidence="8">
    <location>
        <begin position="235"/>
        <end position="261"/>
    </location>
</feature>
<dbReference type="Pfam" id="PF03824">
    <property type="entry name" value="NicO"/>
    <property type="match status" value="1"/>
</dbReference>
<organism evidence="10 11">
    <name type="scientific">Psilocybe cyanescens</name>
    <dbReference type="NCBI Taxonomy" id="93625"/>
    <lineage>
        <taxon>Eukaryota</taxon>
        <taxon>Fungi</taxon>
        <taxon>Dikarya</taxon>
        <taxon>Basidiomycota</taxon>
        <taxon>Agaricomycotina</taxon>
        <taxon>Agaricomycetes</taxon>
        <taxon>Agaricomycetidae</taxon>
        <taxon>Agaricales</taxon>
        <taxon>Agaricineae</taxon>
        <taxon>Strophariaceae</taxon>
        <taxon>Psilocybe</taxon>
    </lineage>
</organism>
<keyword evidence="3 8" id="KW-0813">Transport</keyword>
<evidence type="ECO:0000256" key="1">
    <source>
        <dbReference type="ARBA" id="ARBA00004127"/>
    </source>
</evidence>
<evidence type="ECO:0000313" key="11">
    <source>
        <dbReference type="Proteomes" id="UP000283269"/>
    </source>
</evidence>
<gene>
    <name evidence="10" type="ORF">CVT25_004598</name>
</gene>
<dbReference type="PANTHER" id="PTHR31611:SF0">
    <property type="entry name" value="HIGH-AFFINITY NICKEL TRANSPORT PROTEIN NIC1"/>
    <property type="match status" value="1"/>
</dbReference>
<dbReference type="OrthoDB" id="5197598at2759"/>